<evidence type="ECO:0000313" key="1">
    <source>
        <dbReference type="EMBL" id="KAI9911978.1"/>
    </source>
</evidence>
<protein>
    <submittedName>
        <fullName evidence="1">Uncharacterized protein</fullName>
    </submittedName>
</protein>
<organism evidence="1 2">
    <name type="scientific">Peronosclerospora sorghi</name>
    <dbReference type="NCBI Taxonomy" id="230839"/>
    <lineage>
        <taxon>Eukaryota</taxon>
        <taxon>Sar</taxon>
        <taxon>Stramenopiles</taxon>
        <taxon>Oomycota</taxon>
        <taxon>Peronosporomycetes</taxon>
        <taxon>Peronosporales</taxon>
        <taxon>Peronosporaceae</taxon>
        <taxon>Peronosclerospora</taxon>
    </lineage>
</organism>
<evidence type="ECO:0000313" key="2">
    <source>
        <dbReference type="Proteomes" id="UP001163321"/>
    </source>
</evidence>
<sequence>MGREHPRQLRLHTGSASAQRRHGTRPREPNPKKAMDEGLHEQCWKTLMWKRSVHVQGGIEALLAICAYKCNAPAHDDKASYCILLAWHKEEAKTSSFDGDVRTSVTIGRKISRIAWRMGAL</sequence>
<dbReference type="Proteomes" id="UP001163321">
    <property type="component" value="Chromosome 5"/>
</dbReference>
<name>A0ACC0VZL1_9STRA</name>
<comment type="caution">
    <text evidence="1">The sequence shown here is derived from an EMBL/GenBank/DDBJ whole genome shotgun (WGS) entry which is preliminary data.</text>
</comment>
<dbReference type="EMBL" id="CM047584">
    <property type="protein sequence ID" value="KAI9911978.1"/>
    <property type="molecule type" value="Genomic_DNA"/>
</dbReference>
<proteinExistence type="predicted"/>
<reference evidence="1 2" key="1">
    <citation type="journal article" date="2022" name="bioRxiv">
        <title>The genome of the oomycete Peronosclerospora sorghi, a cosmopolitan pathogen of maize and sorghum, is inflated with dispersed pseudogenes.</title>
        <authorList>
            <person name="Fletcher K."/>
            <person name="Martin F."/>
            <person name="Isakeit T."/>
            <person name="Cavanaugh K."/>
            <person name="Magill C."/>
            <person name="Michelmore R."/>
        </authorList>
    </citation>
    <scope>NUCLEOTIDE SEQUENCE [LARGE SCALE GENOMIC DNA]</scope>
    <source>
        <strain evidence="1">P6</strain>
    </source>
</reference>
<keyword evidence="2" id="KW-1185">Reference proteome</keyword>
<accession>A0ACC0VZL1</accession>
<gene>
    <name evidence="1" type="ORF">PsorP6_009797</name>
</gene>